<reference evidence="1 2" key="1">
    <citation type="journal article" date="2018" name="New Phytol.">
        <title>Phylogenomics of Endogonaceae and evolution of mycorrhizas within Mucoromycota.</title>
        <authorList>
            <person name="Chang Y."/>
            <person name="Desiro A."/>
            <person name="Na H."/>
            <person name="Sandor L."/>
            <person name="Lipzen A."/>
            <person name="Clum A."/>
            <person name="Barry K."/>
            <person name="Grigoriev I.V."/>
            <person name="Martin F.M."/>
            <person name="Stajich J.E."/>
            <person name="Smith M.E."/>
            <person name="Bonito G."/>
            <person name="Spatafora J.W."/>
        </authorList>
    </citation>
    <scope>NUCLEOTIDE SEQUENCE [LARGE SCALE GENOMIC DNA]</scope>
    <source>
        <strain evidence="1 2">AD002</strain>
    </source>
</reference>
<gene>
    <name evidence="1" type="ORF">BC938DRAFT_482333</name>
</gene>
<dbReference type="InterPro" id="IPR042172">
    <property type="entry name" value="Adenosylhomocyst_ase-like_sf"/>
</dbReference>
<proteinExistence type="predicted"/>
<dbReference type="AlphaFoldDB" id="A0A433QE56"/>
<evidence type="ECO:0000313" key="1">
    <source>
        <dbReference type="EMBL" id="RUS28095.1"/>
    </source>
</evidence>
<evidence type="ECO:0000313" key="2">
    <source>
        <dbReference type="Proteomes" id="UP000274822"/>
    </source>
</evidence>
<name>A0A433QE56_9FUNG</name>
<comment type="caution">
    <text evidence="1">The sequence shown here is derived from an EMBL/GenBank/DDBJ whole genome shotgun (WGS) entry which is preliminary data.</text>
</comment>
<dbReference type="Proteomes" id="UP000274822">
    <property type="component" value="Unassembled WGS sequence"/>
</dbReference>
<accession>A0A433QE56</accession>
<dbReference type="Gene3D" id="3.40.50.1480">
    <property type="entry name" value="Adenosylhomocysteinase-like"/>
    <property type="match status" value="1"/>
</dbReference>
<organism evidence="1 2">
    <name type="scientific">Jimgerdemannia flammicorona</name>
    <dbReference type="NCBI Taxonomy" id="994334"/>
    <lineage>
        <taxon>Eukaryota</taxon>
        <taxon>Fungi</taxon>
        <taxon>Fungi incertae sedis</taxon>
        <taxon>Mucoromycota</taxon>
        <taxon>Mucoromycotina</taxon>
        <taxon>Endogonomycetes</taxon>
        <taxon>Endogonales</taxon>
        <taxon>Endogonaceae</taxon>
        <taxon>Jimgerdemannia</taxon>
    </lineage>
</organism>
<sequence>MDYFTLKNGHHIVLLTLSTWTIPWVTHYLSFQLGTGPDHSLDYSQDFLLSIHVLPKKLDEEVAHAHLGKLNVILKTLT</sequence>
<dbReference type="SUPFAM" id="SSF52283">
    <property type="entry name" value="Formate/glycerate dehydrogenase catalytic domain-like"/>
    <property type="match status" value="1"/>
</dbReference>
<protein>
    <submittedName>
        <fullName evidence="1">Uncharacterized protein</fullName>
    </submittedName>
</protein>
<keyword evidence="2" id="KW-1185">Reference proteome</keyword>
<dbReference type="EMBL" id="RBNJ01007221">
    <property type="protein sequence ID" value="RUS28095.1"/>
    <property type="molecule type" value="Genomic_DNA"/>
</dbReference>